<evidence type="ECO:0000256" key="1">
    <source>
        <dbReference type="SAM" id="MobiDB-lite"/>
    </source>
</evidence>
<dbReference type="EMBL" id="MU251864">
    <property type="protein sequence ID" value="KAG9228766.1"/>
    <property type="molecule type" value="Genomic_DNA"/>
</dbReference>
<reference evidence="2" key="1">
    <citation type="journal article" date="2021" name="IMA Fungus">
        <title>Genomic characterization of three marine fungi, including Emericellopsis atlantica sp. nov. with signatures of a generalist lifestyle and marine biomass degradation.</title>
        <authorList>
            <person name="Hagestad O.C."/>
            <person name="Hou L."/>
            <person name="Andersen J.H."/>
            <person name="Hansen E.H."/>
            <person name="Altermark B."/>
            <person name="Li C."/>
            <person name="Kuhnert E."/>
            <person name="Cox R.J."/>
            <person name="Crous P.W."/>
            <person name="Spatafora J.W."/>
            <person name="Lail K."/>
            <person name="Amirebrahimi M."/>
            <person name="Lipzen A."/>
            <person name="Pangilinan J."/>
            <person name="Andreopoulos W."/>
            <person name="Hayes R.D."/>
            <person name="Ng V."/>
            <person name="Grigoriev I.V."/>
            <person name="Jackson S.A."/>
            <person name="Sutton T.D.S."/>
            <person name="Dobson A.D.W."/>
            <person name="Rama T."/>
        </authorList>
    </citation>
    <scope>NUCLEOTIDE SEQUENCE</scope>
    <source>
        <strain evidence="2">TRa018bII</strain>
    </source>
</reference>
<protein>
    <submittedName>
        <fullName evidence="2">Uncharacterized protein</fullName>
    </submittedName>
</protein>
<organism evidence="2 3">
    <name type="scientific">Amylocarpus encephaloides</name>
    <dbReference type="NCBI Taxonomy" id="45428"/>
    <lineage>
        <taxon>Eukaryota</taxon>
        <taxon>Fungi</taxon>
        <taxon>Dikarya</taxon>
        <taxon>Ascomycota</taxon>
        <taxon>Pezizomycotina</taxon>
        <taxon>Leotiomycetes</taxon>
        <taxon>Helotiales</taxon>
        <taxon>Helotiales incertae sedis</taxon>
        <taxon>Amylocarpus</taxon>
    </lineage>
</organism>
<feature type="region of interest" description="Disordered" evidence="1">
    <location>
        <begin position="1"/>
        <end position="23"/>
    </location>
</feature>
<comment type="caution">
    <text evidence="2">The sequence shown here is derived from an EMBL/GenBank/DDBJ whole genome shotgun (WGS) entry which is preliminary data.</text>
</comment>
<gene>
    <name evidence="2" type="ORF">BJ875DRAFT_525472</name>
</gene>
<dbReference type="AlphaFoldDB" id="A0A9P8C144"/>
<sequence length="274" mass="31602">MGPNLTRPRSPLQMPVGNGIRSNSKMDLTQDMEVVEPEPEPCEFDTEIVDQGSSKLRVLERDLQLLWCLDCGEKFVNTRRKNPIPYLKYFMAYMRGHGDHDFLGPCAVCNYWFYGNAPVPTVDGINLTLSIDPTFHIHTLASALRIIEFHFHALSHDTSPALSTLKYARVSIKTPDLPGNEIRKEDLEYLVLMLRELEGMLPLRPRLARLEIVGLEGHGELGRRWKKERRRRSRRAIREIEGWQGALERKRGQCKGVEKAVRWLETKRNCENVV</sequence>
<evidence type="ECO:0000313" key="2">
    <source>
        <dbReference type="EMBL" id="KAG9228766.1"/>
    </source>
</evidence>
<proteinExistence type="predicted"/>
<name>A0A9P8C144_9HELO</name>
<evidence type="ECO:0000313" key="3">
    <source>
        <dbReference type="Proteomes" id="UP000824998"/>
    </source>
</evidence>
<dbReference type="Proteomes" id="UP000824998">
    <property type="component" value="Unassembled WGS sequence"/>
</dbReference>
<keyword evidence="3" id="KW-1185">Reference proteome</keyword>
<accession>A0A9P8C144</accession>